<sequence length="320" mass="35113">MAKSPCRHVRSASFPSVSHPLMSKIEKKLKELRGDWGALSSSSPSSLSHRTVESLCNGLTGLADLLESIEKLLQPPFACQAASALVVHGQQPRCKWVDEVLNGSLTLLDVSGTIRDVLLQMKEQVHGIQSALRRRKNIAEFHDLESSIVSYMSCRKTMSKVIPKCMSHLKRMEKKHGSSLSGDDSHEIVVVAGILREVEGLSLIILDSLLSFIAGPRAAPAGWPLVSKLMHNRRVLGVACDGQNEDYANEVEKVDAALCGLVSGGRRSSSCKDNEAVAMQDVQKWLKVLEMSVGALEDRLECLFRHLIKTRVSLLNILSQ</sequence>
<dbReference type="RefSeq" id="XP_010242852.2">
    <property type="nucleotide sequence ID" value="XM_010244550.2"/>
</dbReference>
<dbReference type="OrthoDB" id="1701699at2759"/>
<reference evidence="2" key="1">
    <citation type="submission" date="2025-08" db="UniProtKB">
        <authorList>
            <consortium name="RefSeq"/>
        </authorList>
    </citation>
    <scope>IDENTIFICATION</scope>
</reference>
<dbReference type="KEGG" id="nnu:104587096"/>
<dbReference type="PANTHER" id="PTHR33070:SF120">
    <property type="entry name" value="EXPRESSED PROTEIN"/>
    <property type="match status" value="1"/>
</dbReference>
<dbReference type="AlphaFoldDB" id="A0A1U7YXQ0"/>
<dbReference type="GeneID" id="104587096"/>
<dbReference type="PANTHER" id="PTHR33070">
    <property type="entry name" value="OS06G0725500 PROTEIN"/>
    <property type="match status" value="1"/>
</dbReference>
<dbReference type="GO" id="GO:0048367">
    <property type="term" value="P:shoot system development"/>
    <property type="evidence" value="ECO:0007669"/>
    <property type="project" value="InterPro"/>
</dbReference>
<name>A0A1U7YXQ0_NELNU</name>
<evidence type="ECO:0000313" key="2">
    <source>
        <dbReference type="RefSeq" id="XP_010242852.2"/>
    </source>
</evidence>
<gene>
    <name evidence="2" type="primary">LOC104587096</name>
</gene>
<keyword evidence="1" id="KW-1185">Reference proteome</keyword>
<protein>
    <submittedName>
        <fullName evidence="2">Uncharacterized protein LOC104587096</fullName>
    </submittedName>
</protein>
<dbReference type="Proteomes" id="UP000189703">
    <property type="component" value="Unplaced"/>
</dbReference>
<proteinExistence type="predicted"/>
<accession>A0A1U7YXQ0</accession>
<dbReference type="OMA" id="ADCGMVM"/>
<dbReference type="InterPro" id="IPR004320">
    <property type="entry name" value="BPS1_pln"/>
</dbReference>
<dbReference type="Pfam" id="PF03087">
    <property type="entry name" value="BPS1"/>
    <property type="match status" value="1"/>
</dbReference>
<organism evidence="1 2">
    <name type="scientific">Nelumbo nucifera</name>
    <name type="common">Sacred lotus</name>
    <dbReference type="NCBI Taxonomy" id="4432"/>
    <lineage>
        <taxon>Eukaryota</taxon>
        <taxon>Viridiplantae</taxon>
        <taxon>Streptophyta</taxon>
        <taxon>Embryophyta</taxon>
        <taxon>Tracheophyta</taxon>
        <taxon>Spermatophyta</taxon>
        <taxon>Magnoliopsida</taxon>
        <taxon>Proteales</taxon>
        <taxon>Nelumbonaceae</taxon>
        <taxon>Nelumbo</taxon>
    </lineage>
</organism>
<dbReference type="GO" id="GO:0048364">
    <property type="term" value="P:root development"/>
    <property type="evidence" value="ECO:0007669"/>
    <property type="project" value="InterPro"/>
</dbReference>
<evidence type="ECO:0000313" key="1">
    <source>
        <dbReference type="Proteomes" id="UP000189703"/>
    </source>
</evidence>